<evidence type="ECO:0000313" key="3">
    <source>
        <dbReference type="Proteomes" id="UP000600214"/>
    </source>
</evidence>
<accession>A0ABQ1YYC6</accession>
<dbReference type="EMBL" id="BMIA01000002">
    <property type="protein sequence ID" value="GGH40928.1"/>
    <property type="molecule type" value="Genomic_DNA"/>
</dbReference>
<keyword evidence="3" id="KW-1185">Reference proteome</keyword>
<keyword evidence="1" id="KW-1133">Transmembrane helix</keyword>
<evidence type="ECO:0000313" key="2">
    <source>
        <dbReference type="EMBL" id="GGH40928.1"/>
    </source>
</evidence>
<proteinExistence type="predicted"/>
<name>A0ABQ1YYC6_9BACT</name>
<sequence>MPAVLSRGISVPILPAAFIVNRYYYTISNMFTFSDVVLLARKIAVGILLTFIPFVLIAGGIWLAWKLFI</sequence>
<organism evidence="2 3">
    <name type="scientific">Dyadobacter endophyticus</name>
    <dbReference type="NCBI Taxonomy" id="1749036"/>
    <lineage>
        <taxon>Bacteria</taxon>
        <taxon>Pseudomonadati</taxon>
        <taxon>Bacteroidota</taxon>
        <taxon>Cytophagia</taxon>
        <taxon>Cytophagales</taxon>
        <taxon>Spirosomataceae</taxon>
        <taxon>Dyadobacter</taxon>
    </lineage>
</organism>
<keyword evidence="1" id="KW-0812">Transmembrane</keyword>
<dbReference type="Proteomes" id="UP000600214">
    <property type="component" value="Unassembled WGS sequence"/>
</dbReference>
<gene>
    <name evidence="2" type="ORF">GCM10007423_36340</name>
</gene>
<feature type="transmembrane region" description="Helical" evidence="1">
    <location>
        <begin position="43"/>
        <end position="65"/>
    </location>
</feature>
<protein>
    <submittedName>
        <fullName evidence="2">Uncharacterized protein</fullName>
    </submittedName>
</protein>
<reference evidence="3" key="1">
    <citation type="journal article" date="2019" name="Int. J. Syst. Evol. Microbiol.">
        <title>The Global Catalogue of Microorganisms (GCM) 10K type strain sequencing project: providing services to taxonomists for standard genome sequencing and annotation.</title>
        <authorList>
            <consortium name="The Broad Institute Genomics Platform"/>
            <consortium name="The Broad Institute Genome Sequencing Center for Infectious Disease"/>
            <person name="Wu L."/>
            <person name="Ma J."/>
        </authorList>
    </citation>
    <scope>NUCLEOTIDE SEQUENCE [LARGE SCALE GENOMIC DNA]</scope>
    <source>
        <strain evidence="3">CGMCC 1.15288</strain>
    </source>
</reference>
<evidence type="ECO:0000256" key="1">
    <source>
        <dbReference type="SAM" id="Phobius"/>
    </source>
</evidence>
<keyword evidence="1" id="KW-0472">Membrane</keyword>
<comment type="caution">
    <text evidence="2">The sequence shown here is derived from an EMBL/GenBank/DDBJ whole genome shotgun (WGS) entry which is preliminary data.</text>
</comment>